<sequence>MSSSSRPPKPQSTLDAFISSRRKPVSEPVFTSSEIHDRGSVFVANIYHANTPQEAKARVDQMKAIVHSAKPATHEMSAWRCMVPKPGRSGLGGPEDFELQAGSKDDGERWAGGKILHAMETLGILDAVIIVSRWYGGELLGPARFTHIEDCAMEVARKFKDQEELVELRALLETLDDLLATLREEHQQLSSSASAATPSSSTPSPQAASSKISLKKPNYASLDIPKARRLIRARESAISSVKTLLAKLRENSDQPQIPEVTTSTS</sequence>
<dbReference type="Gene3D" id="3.30.230.30">
    <property type="entry name" value="Impact, N-terminal domain"/>
    <property type="match status" value="1"/>
</dbReference>
<gene>
    <name evidence="4" type="ORF">EST38_g11105</name>
</gene>
<dbReference type="InterPro" id="IPR020569">
    <property type="entry name" value="UPF0029_Impact_CS"/>
</dbReference>
<dbReference type="InterPro" id="IPR001498">
    <property type="entry name" value="Impact_N"/>
</dbReference>
<evidence type="ECO:0000313" key="5">
    <source>
        <dbReference type="Proteomes" id="UP000290288"/>
    </source>
</evidence>
<protein>
    <recommendedName>
        <fullName evidence="3">Impact N-terminal domain-containing protein</fullName>
    </recommendedName>
</protein>
<keyword evidence="5" id="KW-1185">Reference proteome</keyword>
<dbReference type="Proteomes" id="UP000290288">
    <property type="component" value="Unassembled WGS sequence"/>
</dbReference>
<comment type="similarity">
    <text evidence="1">Belongs to the IMPACT family.</text>
</comment>
<dbReference type="InterPro" id="IPR036956">
    <property type="entry name" value="Impact_N_sf"/>
</dbReference>
<evidence type="ECO:0000313" key="4">
    <source>
        <dbReference type="EMBL" id="RXW14752.1"/>
    </source>
</evidence>
<evidence type="ECO:0000256" key="1">
    <source>
        <dbReference type="ARBA" id="ARBA00007665"/>
    </source>
</evidence>
<dbReference type="InterPro" id="IPR020568">
    <property type="entry name" value="Ribosomal_Su5_D2-typ_SF"/>
</dbReference>
<dbReference type="GO" id="GO:0006446">
    <property type="term" value="P:regulation of translational initiation"/>
    <property type="evidence" value="ECO:0007669"/>
    <property type="project" value="TreeGrafter"/>
</dbReference>
<feature type="region of interest" description="Disordered" evidence="2">
    <location>
        <begin position="1"/>
        <end position="23"/>
    </location>
</feature>
<feature type="compositionally biased region" description="Polar residues" evidence="2">
    <location>
        <begin position="1"/>
        <end position="14"/>
    </location>
</feature>
<evidence type="ECO:0000256" key="2">
    <source>
        <dbReference type="SAM" id="MobiDB-lite"/>
    </source>
</evidence>
<proteinExistence type="inferred from homology"/>
<evidence type="ECO:0000259" key="3">
    <source>
        <dbReference type="Pfam" id="PF01205"/>
    </source>
</evidence>
<dbReference type="PROSITE" id="PS00910">
    <property type="entry name" value="UPF0029"/>
    <property type="match status" value="1"/>
</dbReference>
<organism evidence="4 5">
    <name type="scientific">Candolleomyces aberdarensis</name>
    <dbReference type="NCBI Taxonomy" id="2316362"/>
    <lineage>
        <taxon>Eukaryota</taxon>
        <taxon>Fungi</taxon>
        <taxon>Dikarya</taxon>
        <taxon>Basidiomycota</taxon>
        <taxon>Agaricomycotina</taxon>
        <taxon>Agaricomycetes</taxon>
        <taxon>Agaricomycetidae</taxon>
        <taxon>Agaricales</taxon>
        <taxon>Agaricineae</taxon>
        <taxon>Psathyrellaceae</taxon>
        <taxon>Candolleomyces</taxon>
    </lineage>
</organism>
<feature type="domain" description="Impact N-terminal" evidence="3">
    <location>
        <begin position="38"/>
        <end position="155"/>
    </location>
</feature>
<dbReference type="PANTHER" id="PTHR16301:SF25">
    <property type="entry name" value="PROTEIN IMPACT"/>
    <property type="match status" value="1"/>
</dbReference>
<dbReference type="GO" id="GO:0140469">
    <property type="term" value="P:GCN2-mediated signaling"/>
    <property type="evidence" value="ECO:0007669"/>
    <property type="project" value="TreeGrafter"/>
</dbReference>
<dbReference type="GO" id="GO:0005737">
    <property type="term" value="C:cytoplasm"/>
    <property type="evidence" value="ECO:0007669"/>
    <property type="project" value="TreeGrafter"/>
</dbReference>
<dbReference type="AlphaFoldDB" id="A0A4Q2D7A2"/>
<dbReference type="InterPro" id="IPR023582">
    <property type="entry name" value="Impact"/>
</dbReference>
<dbReference type="OrthoDB" id="69641at2759"/>
<dbReference type="Pfam" id="PF01205">
    <property type="entry name" value="Impact_N"/>
    <property type="match status" value="1"/>
</dbReference>
<name>A0A4Q2D7A2_9AGAR</name>
<comment type="caution">
    <text evidence="4">The sequence shown here is derived from an EMBL/GenBank/DDBJ whole genome shotgun (WGS) entry which is preliminary data.</text>
</comment>
<dbReference type="STRING" id="2316362.A0A4Q2D7A2"/>
<dbReference type="PANTHER" id="PTHR16301">
    <property type="entry name" value="IMPACT-RELATED"/>
    <property type="match status" value="1"/>
</dbReference>
<dbReference type="SUPFAM" id="SSF54211">
    <property type="entry name" value="Ribosomal protein S5 domain 2-like"/>
    <property type="match status" value="1"/>
</dbReference>
<dbReference type="EMBL" id="SDEE01000652">
    <property type="protein sequence ID" value="RXW14752.1"/>
    <property type="molecule type" value="Genomic_DNA"/>
</dbReference>
<reference evidence="4 5" key="1">
    <citation type="submission" date="2019-01" db="EMBL/GenBank/DDBJ databases">
        <title>Draft genome sequence of Psathyrella aberdarensis IHI B618.</title>
        <authorList>
            <person name="Buettner E."/>
            <person name="Kellner H."/>
        </authorList>
    </citation>
    <scope>NUCLEOTIDE SEQUENCE [LARGE SCALE GENOMIC DNA]</scope>
    <source>
        <strain evidence="4 5">IHI B618</strain>
    </source>
</reference>
<feature type="compositionally biased region" description="Low complexity" evidence="2">
    <location>
        <begin position="190"/>
        <end position="210"/>
    </location>
</feature>
<accession>A0A4Q2D7A2</accession>
<feature type="region of interest" description="Disordered" evidence="2">
    <location>
        <begin position="189"/>
        <end position="212"/>
    </location>
</feature>